<organism evidence="7 8">
    <name type="scientific">Deinococcus xinjiangensis</name>
    <dbReference type="NCBI Taxonomy" id="457454"/>
    <lineage>
        <taxon>Bacteria</taxon>
        <taxon>Thermotogati</taxon>
        <taxon>Deinococcota</taxon>
        <taxon>Deinococci</taxon>
        <taxon>Deinococcales</taxon>
        <taxon>Deinococcaceae</taxon>
        <taxon>Deinococcus</taxon>
    </lineage>
</organism>
<comment type="similarity">
    <text evidence="1">Belongs to the thioredoxin family. DsbA subfamily.</text>
</comment>
<evidence type="ECO:0000256" key="2">
    <source>
        <dbReference type="ARBA" id="ARBA00022729"/>
    </source>
</evidence>
<keyword evidence="2" id="KW-0732">Signal</keyword>
<feature type="domain" description="Thioredoxin" evidence="6">
    <location>
        <begin position="171"/>
        <end position="314"/>
    </location>
</feature>
<evidence type="ECO:0000256" key="5">
    <source>
        <dbReference type="ARBA" id="ARBA00023284"/>
    </source>
</evidence>
<dbReference type="InterPro" id="IPR013766">
    <property type="entry name" value="Thioredoxin_domain"/>
</dbReference>
<evidence type="ECO:0000259" key="6">
    <source>
        <dbReference type="PROSITE" id="PS51352"/>
    </source>
</evidence>
<evidence type="ECO:0000256" key="3">
    <source>
        <dbReference type="ARBA" id="ARBA00023002"/>
    </source>
</evidence>
<proteinExistence type="inferred from homology"/>
<dbReference type="InterPro" id="IPR006311">
    <property type="entry name" value="TAT_signal"/>
</dbReference>
<dbReference type="SUPFAM" id="SSF52833">
    <property type="entry name" value="Thioredoxin-like"/>
    <property type="match status" value="1"/>
</dbReference>
<keyword evidence="5" id="KW-0676">Redox-active center</keyword>
<evidence type="ECO:0000313" key="8">
    <source>
        <dbReference type="Proteomes" id="UP001458946"/>
    </source>
</evidence>
<dbReference type="CDD" id="cd02972">
    <property type="entry name" value="DsbA_family"/>
    <property type="match status" value="1"/>
</dbReference>
<dbReference type="PANTHER" id="PTHR13887:SF14">
    <property type="entry name" value="DISULFIDE BOND FORMATION PROTEIN D"/>
    <property type="match status" value="1"/>
</dbReference>
<dbReference type="Gene3D" id="3.40.30.10">
    <property type="entry name" value="Glutaredoxin"/>
    <property type="match status" value="1"/>
</dbReference>
<name>A0ABP9VB84_9DEIO</name>
<sequence>MYPMFASRRSLWKRALLTAALLGAGLGLSGLGVAQAQVGQLAAPLLAQPTFKDAKKAAGGVYLLPDGLVVQLNERGGYLLSATVTAPFSAQSTVSVSGGTATVQATTPPSADKAKAAAVGGVVGVLSGYGDGLAQPLAGLLTQPDALARLPLGINIDATPFMISAQTQGKLLRLSIAPAQINPAAFGKGAGVHVLAPKKAAKQPVVLRVYSDFQCPYCQQFEAQTLPALVGQLPDDVQIEFHQFPLESIHPLARPAAEASECAEQQGKFWPFKEALFADRAWLSGNPNVAFIAQAGKLGLNVEAFKSCLAERGGKAAVDAGLAEAASLGLNSTPTVFVNGYRAQNPYDAAGLLRMIDFARVAALAPAGSLKPVLFPAPLAPKP</sequence>
<dbReference type="PANTHER" id="PTHR13887">
    <property type="entry name" value="GLUTATHIONE S-TRANSFERASE KAPPA"/>
    <property type="match status" value="1"/>
</dbReference>
<reference evidence="7 8" key="1">
    <citation type="submission" date="2024-02" db="EMBL/GenBank/DDBJ databases">
        <title>Deinococcus xinjiangensis NBRC 107630.</title>
        <authorList>
            <person name="Ichikawa N."/>
            <person name="Katano-Makiyama Y."/>
            <person name="Hidaka K."/>
        </authorList>
    </citation>
    <scope>NUCLEOTIDE SEQUENCE [LARGE SCALE GENOMIC DNA]</scope>
    <source>
        <strain evidence="7 8">NBRC 107630</strain>
    </source>
</reference>
<gene>
    <name evidence="7" type="ORF">Dxin01_02246</name>
</gene>
<dbReference type="EMBL" id="BAABRN010000024">
    <property type="protein sequence ID" value="GAA5502502.1"/>
    <property type="molecule type" value="Genomic_DNA"/>
</dbReference>
<evidence type="ECO:0000313" key="7">
    <source>
        <dbReference type="EMBL" id="GAA5502502.1"/>
    </source>
</evidence>
<dbReference type="Pfam" id="PF13462">
    <property type="entry name" value="Thioredoxin_4"/>
    <property type="match status" value="1"/>
</dbReference>
<protein>
    <recommendedName>
        <fullName evidence="6">Thioredoxin domain-containing protein</fullName>
    </recommendedName>
</protein>
<keyword evidence="4" id="KW-1015">Disulfide bond</keyword>
<dbReference type="InterPro" id="IPR012336">
    <property type="entry name" value="Thioredoxin-like_fold"/>
</dbReference>
<keyword evidence="8" id="KW-1185">Reference proteome</keyword>
<evidence type="ECO:0000256" key="1">
    <source>
        <dbReference type="ARBA" id="ARBA00005791"/>
    </source>
</evidence>
<dbReference type="PROSITE" id="PS51318">
    <property type="entry name" value="TAT"/>
    <property type="match status" value="1"/>
</dbReference>
<dbReference type="Proteomes" id="UP001458946">
    <property type="component" value="Unassembled WGS sequence"/>
</dbReference>
<evidence type="ECO:0000256" key="4">
    <source>
        <dbReference type="ARBA" id="ARBA00023157"/>
    </source>
</evidence>
<comment type="caution">
    <text evidence="7">The sequence shown here is derived from an EMBL/GenBank/DDBJ whole genome shotgun (WGS) entry which is preliminary data.</text>
</comment>
<dbReference type="PROSITE" id="PS51352">
    <property type="entry name" value="THIOREDOXIN_2"/>
    <property type="match status" value="1"/>
</dbReference>
<keyword evidence="3" id="KW-0560">Oxidoreductase</keyword>
<accession>A0ABP9VB84</accession>
<dbReference type="InterPro" id="IPR036249">
    <property type="entry name" value="Thioredoxin-like_sf"/>
</dbReference>